<evidence type="ECO:0000256" key="1">
    <source>
        <dbReference type="ARBA" id="ARBA00004687"/>
    </source>
</evidence>
<organism evidence="6 7">
    <name type="scientific">Strigomonas culicis</name>
    <dbReference type="NCBI Taxonomy" id="28005"/>
    <lineage>
        <taxon>Eukaryota</taxon>
        <taxon>Discoba</taxon>
        <taxon>Euglenozoa</taxon>
        <taxon>Kinetoplastea</taxon>
        <taxon>Metakinetoplastina</taxon>
        <taxon>Trypanosomatida</taxon>
        <taxon>Trypanosomatidae</taxon>
        <taxon>Strigomonadinae</taxon>
        <taxon>Strigomonas</taxon>
    </lineage>
</organism>
<feature type="chain" id="PRO_5004559000" evidence="5">
    <location>
        <begin position="32"/>
        <end position="346"/>
    </location>
</feature>
<dbReference type="GO" id="GO:0006506">
    <property type="term" value="P:GPI anchor biosynthetic process"/>
    <property type="evidence" value="ECO:0007669"/>
    <property type="project" value="UniProtKB-UniPathway"/>
</dbReference>
<reference evidence="6 7" key="1">
    <citation type="journal article" date="2013" name="PLoS ONE">
        <title>Predicting the Proteins of Angomonas deanei, Strigomonas culicis and Their Respective Endosymbionts Reveals New Aspects of the Trypanosomatidae Family.</title>
        <authorList>
            <person name="Motta M.C."/>
            <person name="Martins A.C."/>
            <person name="de Souza S.S."/>
            <person name="Catta-Preta C.M."/>
            <person name="Silva R."/>
            <person name="Klein C.C."/>
            <person name="de Almeida L.G."/>
            <person name="de Lima Cunha O."/>
            <person name="Ciapina L.P."/>
            <person name="Brocchi M."/>
            <person name="Colabardini A.C."/>
            <person name="de Araujo Lima B."/>
            <person name="Machado C.R."/>
            <person name="de Almeida Soares C.M."/>
            <person name="Probst C.M."/>
            <person name="de Menezes C.B."/>
            <person name="Thompson C.E."/>
            <person name="Bartholomeu D.C."/>
            <person name="Gradia D.F."/>
            <person name="Pavoni D.P."/>
            <person name="Grisard E.C."/>
            <person name="Fantinatti-Garboggini F."/>
            <person name="Marchini F.K."/>
            <person name="Rodrigues-Luiz G.F."/>
            <person name="Wagner G."/>
            <person name="Goldman G.H."/>
            <person name="Fietto J.L."/>
            <person name="Elias M.C."/>
            <person name="Goldman M.H."/>
            <person name="Sagot M.F."/>
            <person name="Pereira M."/>
            <person name="Stoco P.H."/>
            <person name="de Mendonca-Neto R.P."/>
            <person name="Teixeira S.M."/>
            <person name="Maciel T.E."/>
            <person name="de Oliveira Mendes T.A."/>
            <person name="Urmenyi T.P."/>
            <person name="de Souza W."/>
            <person name="Schenkman S."/>
            <person name="de Vasconcelos A.T."/>
        </authorList>
    </citation>
    <scope>NUCLEOTIDE SEQUENCE [LARGE SCALE GENOMIC DNA]</scope>
</reference>
<name>S9WB62_9TRYP</name>
<protein>
    <submittedName>
        <fullName evidence="6">Phosphatidylinositol glycan, class K</fullName>
    </submittedName>
</protein>
<keyword evidence="7" id="KW-1185">Reference proteome</keyword>
<dbReference type="GO" id="GO:0003923">
    <property type="term" value="F:GPI-anchor transamidase activity"/>
    <property type="evidence" value="ECO:0007669"/>
    <property type="project" value="InterPro"/>
</dbReference>
<dbReference type="Pfam" id="PF01650">
    <property type="entry name" value="Peptidase_C13"/>
    <property type="match status" value="1"/>
</dbReference>
<dbReference type="AlphaFoldDB" id="S9WB62"/>
<dbReference type="EMBL" id="ATMH01002419">
    <property type="protein sequence ID" value="EPY33210.1"/>
    <property type="molecule type" value="Genomic_DNA"/>
</dbReference>
<dbReference type="PRINTS" id="PR00776">
    <property type="entry name" value="HEMOGLOBNASE"/>
</dbReference>
<evidence type="ECO:0000313" key="7">
    <source>
        <dbReference type="Proteomes" id="UP000015354"/>
    </source>
</evidence>
<evidence type="ECO:0000256" key="5">
    <source>
        <dbReference type="SAM" id="SignalP"/>
    </source>
</evidence>
<dbReference type="GO" id="GO:0042765">
    <property type="term" value="C:GPI-anchor transamidase complex"/>
    <property type="evidence" value="ECO:0007669"/>
    <property type="project" value="InterPro"/>
</dbReference>
<gene>
    <name evidence="6" type="ORF">STCU_02419</name>
</gene>
<evidence type="ECO:0000256" key="4">
    <source>
        <dbReference type="ARBA" id="ARBA00022729"/>
    </source>
</evidence>
<dbReference type="Gene3D" id="3.40.50.1460">
    <property type="match status" value="1"/>
</dbReference>
<dbReference type="UniPathway" id="UPA00196"/>
<dbReference type="OrthoDB" id="192611at2759"/>
<evidence type="ECO:0000256" key="3">
    <source>
        <dbReference type="ARBA" id="ARBA00022502"/>
    </source>
</evidence>
<dbReference type="InterPro" id="IPR028361">
    <property type="entry name" value="GPI_transamidase"/>
</dbReference>
<keyword evidence="4 5" id="KW-0732">Signal</keyword>
<comment type="caution">
    <text evidence="6">The sequence shown here is derived from an EMBL/GenBank/DDBJ whole genome shotgun (WGS) entry which is preliminary data.</text>
</comment>
<proteinExistence type="inferred from homology"/>
<sequence>MPALPQRITHVLFYCIVVLLLTTCGCTSVEGKKTNHWAVIVSSSRFWFNYRHTSNALTMYHILRQHGIDDDHIILFLPDSFACSPTNLYPGSIVYESAEDAEDAQRKNLYGCSTQVDYAGDDVDVKRFLSVLQGRYDGSTPPTRRLRSDEDSNILIYVAGHGARSYFKFQDSEFVGSSDIAETFSLMHAQRRYNKILFLADTCHAIALCESIEAPNVACLASSMAEEESYSQGTDYKMGVALSSEWMNEALFLLDGTDCASETAGTNIPEVVLSTGRANAERRSMLHLSWFDFNYHPLRARSGTKSTPAHRDAVNNPRALHEWKVSEFICGEKAEGAPIKVQDGLL</sequence>
<feature type="signal peptide" evidence="5">
    <location>
        <begin position="1"/>
        <end position="31"/>
    </location>
</feature>
<keyword evidence="3" id="KW-0337">GPI-anchor biosynthesis</keyword>
<comment type="pathway">
    <text evidence="1">Glycolipid biosynthesis; glycosylphosphatidylinositol-anchor biosynthesis.</text>
</comment>
<dbReference type="InterPro" id="IPR001096">
    <property type="entry name" value="Peptidase_C13"/>
</dbReference>
<dbReference type="PANTHER" id="PTHR48067:SF1">
    <property type="entry name" value="GPI-ANCHOR TRANSAMIDASE"/>
    <property type="match status" value="1"/>
</dbReference>
<dbReference type="PANTHER" id="PTHR48067">
    <property type="entry name" value="GPI-ANCHOR TRANSAMIDASE"/>
    <property type="match status" value="1"/>
</dbReference>
<dbReference type="Proteomes" id="UP000015354">
    <property type="component" value="Unassembled WGS sequence"/>
</dbReference>
<evidence type="ECO:0000256" key="2">
    <source>
        <dbReference type="ARBA" id="ARBA00009941"/>
    </source>
</evidence>
<comment type="similarity">
    <text evidence="2">Belongs to the peptidase C13 family.</text>
</comment>
<dbReference type="PROSITE" id="PS51257">
    <property type="entry name" value="PROKAR_LIPOPROTEIN"/>
    <property type="match status" value="1"/>
</dbReference>
<dbReference type="GO" id="GO:0006508">
    <property type="term" value="P:proteolysis"/>
    <property type="evidence" value="ECO:0007669"/>
    <property type="project" value="InterPro"/>
</dbReference>
<dbReference type="GO" id="GO:0016255">
    <property type="term" value="P:attachment of GPI anchor to protein"/>
    <property type="evidence" value="ECO:0007669"/>
    <property type="project" value="InterPro"/>
</dbReference>
<accession>S9WB62</accession>
<evidence type="ECO:0000313" key="6">
    <source>
        <dbReference type="EMBL" id="EPY33210.1"/>
    </source>
</evidence>